<dbReference type="Gene3D" id="2.40.180.10">
    <property type="entry name" value="Catalase core domain"/>
    <property type="match status" value="1"/>
</dbReference>
<dbReference type="Proteomes" id="UP000252172">
    <property type="component" value="Unassembled WGS sequence"/>
</dbReference>
<dbReference type="GO" id="GO:0020037">
    <property type="term" value="F:heme binding"/>
    <property type="evidence" value="ECO:0007669"/>
    <property type="project" value="InterPro"/>
</dbReference>
<keyword evidence="2" id="KW-1185">Reference proteome</keyword>
<organism evidence="1 2">
    <name type="scientific">Chryseobacterium lacus</name>
    <dbReference type="NCBI Taxonomy" id="2058346"/>
    <lineage>
        <taxon>Bacteria</taxon>
        <taxon>Pseudomonadati</taxon>
        <taxon>Bacteroidota</taxon>
        <taxon>Flavobacteriia</taxon>
        <taxon>Flavobacteriales</taxon>
        <taxon>Weeksellaceae</taxon>
        <taxon>Chryseobacterium group</taxon>
        <taxon>Chryseobacterium</taxon>
    </lineage>
</organism>
<reference evidence="1 2" key="1">
    <citation type="submission" date="2018-07" db="EMBL/GenBank/DDBJ databases">
        <title>Chryseobacterium lacus sp. nov., isolated from lake water.</title>
        <authorList>
            <person name="Li C.-M."/>
        </authorList>
    </citation>
    <scope>NUCLEOTIDE SEQUENCE [LARGE SCALE GENOMIC DNA]</scope>
    <source>
        <strain evidence="1 2">YLOS41</strain>
    </source>
</reference>
<dbReference type="AlphaFoldDB" id="A0A368MYP3"/>
<dbReference type="OrthoDB" id="1273666at2"/>
<sequence length="345" mass="39906">MENLIRYRSEFDELNSKEIKLLEKAAVSVREFIQISKKISHVSYATRAAHSKSYAVAWGTLQIHPNIPNWLRMIFPEENYETTARFSHSNPIIFKSKHEVPAYGISLKIKAPDRNILFPLVNFPLFPTNSVAGFLKFFISMNTFLTTKADNFVVSAMDLPALLIHSRTFFPGIFSPDIMKHAAQLLFRKNDFILSFPFHSIGCFRLGDFIMKIKLIPIEIEKNFAKNERGEDRICKYFSQQEAQYKLVFQLCSDLNRHPVNDLTKMWRNATEIEIGILTLPKNSLLNVQDPEVEALVFNPFDNPEQLQPVGKIQQLRNIIYQTAAETRNEINSKENIKEQHKKTP</sequence>
<accession>A0A368MYP3</accession>
<dbReference type="RefSeq" id="WP_114303723.1">
    <property type="nucleotide sequence ID" value="NZ_QPIE01000004.1"/>
</dbReference>
<dbReference type="EMBL" id="QPIE01000004">
    <property type="protein sequence ID" value="RCU43136.1"/>
    <property type="molecule type" value="Genomic_DNA"/>
</dbReference>
<gene>
    <name evidence="1" type="ORF">DQ356_06815</name>
</gene>
<protein>
    <submittedName>
        <fullName evidence="1">Catalase</fullName>
    </submittedName>
</protein>
<evidence type="ECO:0000313" key="1">
    <source>
        <dbReference type="EMBL" id="RCU43136.1"/>
    </source>
</evidence>
<proteinExistence type="predicted"/>
<dbReference type="InterPro" id="IPR020835">
    <property type="entry name" value="Catalase_sf"/>
</dbReference>
<evidence type="ECO:0000313" key="2">
    <source>
        <dbReference type="Proteomes" id="UP000252172"/>
    </source>
</evidence>
<comment type="caution">
    <text evidence="1">The sequence shown here is derived from an EMBL/GenBank/DDBJ whole genome shotgun (WGS) entry which is preliminary data.</text>
</comment>
<name>A0A368MYP3_9FLAO</name>
<dbReference type="SUPFAM" id="SSF56634">
    <property type="entry name" value="Heme-dependent catalase-like"/>
    <property type="match status" value="1"/>
</dbReference>